<sequence length="21" mass="2323">MGRVLVIFEALPLYGTEGEEV</sequence>
<comment type="caution">
    <text evidence="1">The sequence shown here is derived from an EMBL/GenBank/DDBJ whole genome shotgun (WGS) entry which is preliminary data.</text>
</comment>
<reference evidence="1 2" key="1">
    <citation type="submission" date="2019-05" db="EMBL/GenBank/DDBJ databases">
        <title>Another draft genome of Portunus trituberculatus and its Hox gene families provides insights of decapod evolution.</title>
        <authorList>
            <person name="Jeong J.-H."/>
            <person name="Song I."/>
            <person name="Kim S."/>
            <person name="Choi T."/>
            <person name="Kim D."/>
            <person name="Ryu S."/>
            <person name="Kim W."/>
        </authorList>
    </citation>
    <scope>NUCLEOTIDE SEQUENCE [LARGE SCALE GENOMIC DNA]</scope>
    <source>
        <tissue evidence="1">Muscle</tissue>
    </source>
</reference>
<proteinExistence type="predicted"/>
<dbReference type="EMBL" id="VSRR010073256">
    <property type="protein sequence ID" value="MPC87009.1"/>
    <property type="molecule type" value="Genomic_DNA"/>
</dbReference>
<gene>
    <name evidence="1" type="ORF">E2C01_081857</name>
</gene>
<dbReference type="Proteomes" id="UP000324222">
    <property type="component" value="Unassembled WGS sequence"/>
</dbReference>
<organism evidence="1 2">
    <name type="scientific">Portunus trituberculatus</name>
    <name type="common">Swimming crab</name>
    <name type="synonym">Neptunus trituberculatus</name>
    <dbReference type="NCBI Taxonomy" id="210409"/>
    <lineage>
        <taxon>Eukaryota</taxon>
        <taxon>Metazoa</taxon>
        <taxon>Ecdysozoa</taxon>
        <taxon>Arthropoda</taxon>
        <taxon>Crustacea</taxon>
        <taxon>Multicrustacea</taxon>
        <taxon>Malacostraca</taxon>
        <taxon>Eumalacostraca</taxon>
        <taxon>Eucarida</taxon>
        <taxon>Decapoda</taxon>
        <taxon>Pleocyemata</taxon>
        <taxon>Brachyura</taxon>
        <taxon>Eubrachyura</taxon>
        <taxon>Portunoidea</taxon>
        <taxon>Portunidae</taxon>
        <taxon>Portuninae</taxon>
        <taxon>Portunus</taxon>
    </lineage>
</organism>
<accession>A0A5B7IXK3</accession>
<protein>
    <submittedName>
        <fullName evidence="1">Uncharacterized protein</fullName>
    </submittedName>
</protein>
<dbReference type="AlphaFoldDB" id="A0A5B7IXK3"/>
<keyword evidence="2" id="KW-1185">Reference proteome</keyword>
<evidence type="ECO:0000313" key="1">
    <source>
        <dbReference type="EMBL" id="MPC87009.1"/>
    </source>
</evidence>
<evidence type="ECO:0000313" key="2">
    <source>
        <dbReference type="Proteomes" id="UP000324222"/>
    </source>
</evidence>
<name>A0A5B7IXK3_PORTR</name>